<name>A0A0F9SV21_9ZZZZ</name>
<comment type="caution">
    <text evidence="2">The sequence shown here is derived from an EMBL/GenBank/DDBJ whole genome shotgun (WGS) entry which is preliminary data.</text>
</comment>
<protein>
    <recommendedName>
        <fullName evidence="3">Large polyvalent protein associated domain-containing protein</fullName>
    </recommendedName>
</protein>
<feature type="region of interest" description="Disordered" evidence="1">
    <location>
        <begin position="1463"/>
        <end position="1496"/>
    </location>
</feature>
<organism evidence="2">
    <name type="scientific">marine sediment metagenome</name>
    <dbReference type="NCBI Taxonomy" id="412755"/>
    <lineage>
        <taxon>unclassified sequences</taxon>
        <taxon>metagenomes</taxon>
        <taxon>ecological metagenomes</taxon>
    </lineage>
</organism>
<gene>
    <name evidence="2" type="ORF">LCGC14_0808040</name>
</gene>
<evidence type="ECO:0000256" key="1">
    <source>
        <dbReference type="SAM" id="MobiDB-lite"/>
    </source>
</evidence>
<evidence type="ECO:0000313" key="2">
    <source>
        <dbReference type="EMBL" id="KKN33003.1"/>
    </source>
</evidence>
<proteinExistence type="predicted"/>
<sequence>MITPAMLRAASRKWRERKPLQPFRQEPQEFPAVSGRTTQPLTFEEAGQFRPELERDILEKNIRTPQGVLLEEFESREDTEDILKPGEYLSVSRVGDERRVQVRGSPIPIYELVNKEIVKQVAEDPMFKIGDIEISLAETAMIQSLLIGGVAVAQAGFRKFLDIAARRLMVKEGKTRGTVFSEEALDNFAVWAERNLRPSFLTKEAIKSVFRPNKEGKIPASQVKKVYQDVYDATSALVKDYIKIPRGTQTGAMAFGGKIPPKPMVMSSARQAEELSRANAQLDIQPIAPNTVGSIGVGQGELIIRTDANNKAMVTALVQLRDNVQTVTMIVKAQGLGEEGKAAVKEVLDYNKEHGFVSSPDVTEYSEAGLARFGAPAVTPEAPTKPSFETQLAANLRVAMEQPERLGIPPIEPSPEAPRAIPEVAKPPVTPEARRTEIQELLATPAKQLPKGTSKIELRQELAKINKSLVPAEKKLRQQIMAVKAGKFLPQSQLREIIKANSGKTHLTDVFLTDLQKILKAVQGARPKKIKGKNIITKSTEQNIQSLKKELIGQEKLNEETYQAIKKNLGLKHEGYISPSQFISEAEGRNLIRQINYESEVGLIERDVKIAKALEQNAPLRKDIEKLRAGMWVDDPSVARDISNFWRQIASFKKMPEGADVSGLWSARYRFEKLGIRTKDVRWHRIEQLISNQAKTGDFKVKEAMQRLKSSTPSYTEISGDEKALKRVSDYIASKNNMGVESPKDIKPGEIKLAKIIEKELFKYRNDIRYARFQTWYDHFNGDTTLMMTKIKDAPKGDLVEGIRIYESKGEKALREYLDTKEWGVIKSGFEPHIAVNPRLVDYKISEAVIGKGRLSSREGIEFTEQDVDILKRTESYFYYMEKLHLRPYFQHLSRVYSENVPKLSNPQSIKRQLEAFMSEAKGGRPIEHPVLKLMSKVAAVGYNTIFKFPHLSFRNLHQSFAFHRDKSSLINPLNKRLPDDIKKLFNIRDSQMVGTRRDLLLNDVLGSGRLARFMKRTDHYPWSDQIGRMHTFWGSWNKARRALERYRKTGDFPEFLKASGGNELTIQQQIDIAENMALEKISYADGAVTLPNQESGAYEVASQMAANVHFIYDRLGRSTWEYGPEGRVLTSLFIFPKSYFEQLLLNANRIKPGSQANPAAKARAWKALIAIIVGGILVGNVYEKIAGKGRNPYNPLNLIAYSGGLAIGLTLDISQGINLMIQAAQGEDWARAELTTHLPGMADSFLPFYKSTIDILESLTGTQYIDRLALRKLRAAFDKDYMPNEEYYLKERDILGKIKHALFGGEDPKPEGIEAAQTTIDEAIGKLGTNQLEKMEKALEGVENPAKIAEIRARDWTYTTKDLGSVINTQTKTLDEDEKYDFFVENDLANYYFNIKHMRDFYYEELTNDEKKAMREQYPDFLYGMIFWGTWQIRTPQEKSAMEQLARHYGIPLDAIPAVRKEEPVAPPTAPKPPTRRTPVGGGGVTDRMLQEALK</sequence>
<feature type="region of interest" description="Disordered" evidence="1">
    <location>
        <begin position="8"/>
        <end position="46"/>
    </location>
</feature>
<dbReference type="EMBL" id="LAZR01002212">
    <property type="protein sequence ID" value="KKN33003.1"/>
    <property type="molecule type" value="Genomic_DNA"/>
</dbReference>
<evidence type="ECO:0008006" key="3">
    <source>
        <dbReference type="Google" id="ProtNLM"/>
    </source>
</evidence>
<reference evidence="2" key="1">
    <citation type="journal article" date="2015" name="Nature">
        <title>Complex archaea that bridge the gap between prokaryotes and eukaryotes.</title>
        <authorList>
            <person name="Spang A."/>
            <person name="Saw J.H."/>
            <person name="Jorgensen S.L."/>
            <person name="Zaremba-Niedzwiedzka K."/>
            <person name="Martijn J."/>
            <person name="Lind A.E."/>
            <person name="van Eijk R."/>
            <person name="Schleper C."/>
            <person name="Guy L."/>
            <person name="Ettema T.J."/>
        </authorList>
    </citation>
    <scope>NUCLEOTIDE SEQUENCE</scope>
</reference>
<accession>A0A0F9SV21</accession>